<comment type="similarity">
    <text evidence="1">Belongs to the peptidase C69 family. Secernin subfamily.</text>
</comment>
<accession>A0AAV4EIX9</accession>
<dbReference type="GO" id="GO:0070004">
    <property type="term" value="F:cysteine-type exopeptidase activity"/>
    <property type="evidence" value="ECO:0007669"/>
    <property type="project" value="InterPro"/>
</dbReference>
<dbReference type="EMBL" id="BMAT01000150">
    <property type="protein sequence ID" value="GFR60685.1"/>
    <property type="molecule type" value="Genomic_DNA"/>
</dbReference>
<comment type="caution">
    <text evidence="2">The sequence shown here is derived from an EMBL/GenBank/DDBJ whole genome shotgun (WGS) entry which is preliminary data.</text>
</comment>
<evidence type="ECO:0000313" key="3">
    <source>
        <dbReference type="Proteomes" id="UP000762676"/>
    </source>
</evidence>
<dbReference type="PANTHER" id="PTHR12994:SF17">
    <property type="entry name" value="LD30995P"/>
    <property type="match status" value="1"/>
</dbReference>
<protein>
    <submittedName>
        <fullName evidence="2">Secernin-2</fullName>
    </submittedName>
</protein>
<dbReference type="Proteomes" id="UP000762676">
    <property type="component" value="Unassembled WGS sequence"/>
</dbReference>
<dbReference type="Gene3D" id="3.60.60.10">
    <property type="entry name" value="Penicillin V Acylase, Chain A"/>
    <property type="match status" value="1"/>
</dbReference>
<organism evidence="2 3">
    <name type="scientific">Elysia marginata</name>
    <dbReference type="NCBI Taxonomy" id="1093978"/>
    <lineage>
        <taxon>Eukaryota</taxon>
        <taxon>Metazoa</taxon>
        <taxon>Spiralia</taxon>
        <taxon>Lophotrochozoa</taxon>
        <taxon>Mollusca</taxon>
        <taxon>Gastropoda</taxon>
        <taxon>Heterobranchia</taxon>
        <taxon>Euthyneura</taxon>
        <taxon>Panpulmonata</taxon>
        <taxon>Sacoglossa</taxon>
        <taxon>Placobranchoidea</taxon>
        <taxon>Plakobranchidae</taxon>
        <taxon>Elysia</taxon>
    </lineage>
</organism>
<dbReference type="Pfam" id="PF03577">
    <property type="entry name" value="Peptidase_C69"/>
    <property type="match status" value="1"/>
</dbReference>
<dbReference type="AlphaFoldDB" id="A0AAV4EIX9"/>
<dbReference type="InterPro" id="IPR005322">
    <property type="entry name" value="Peptidase_C69"/>
</dbReference>
<dbReference type="GO" id="GO:0016805">
    <property type="term" value="F:dipeptidase activity"/>
    <property type="evidence" value="ECO:0007669"/>
    <property type="project" value="InterPro"/>
</dbReference>
<proteinExistence type="inferred from homology"/>
<evidence type="ECO:0000256" key="1">
    <source>
        <dbReference type="ARBA" id="ARBA00005705"/>
    </source>
</evidence>
<dbReference type="PANTHER" id="PTHR12994">
    <property type="entry name" value="SECERNIN"/>
    <property type="match status" value="1"/>
</dbReference>
<dbReference type="GO" id="GO:0006508">
    <property type="term" value="P:proteolysis"/>
    <property type="evidence" value="ECO:0007669"/>
    <property type="project" value="InterPro"/>
</dbReference>
<sequence length="427" mass="46128">MADLFVALPPATDLSAVIFGKNSNRPAAEVQDVVSFAAADHDPGTKVQCTYIELDQVAHTHAVVLSKPSWMWGAEMGANEKGVAVGNAPVWTKLNGPQDLEKKLLGTDIVRLALERSSTAGEALNVVTSLLSSPGQGGPVTDERGKDGWCFHNSFLIADSSEAWVLETAGTLWAAEKVSDGLRNISNELSIGSKMDLMSPGLEEEAKKLGLYSEDKGPLDFKAVFSAQSQTPSESSNSTSFRYRRGRELMGKVVSARKFGYRDMFKILRDEDGGICMMDGGFITAGSQVSVLMPSASSIPDVHWFTGTPNPSTSIYKPFFFGPGADVGGITVSVTDKDGAAGAEAEPEDKKGENKGAHALYCGHRRLCNLMDTQEEKGHTVLSQLQQLENKCAEDVDEILANYSPESFPKLKNIFQHMASMEINFYV</sequence>
<reference evidence="2 3" key="1">
    <citation type="journal article" date="2021" name="Elife">
        <title>Chloroplast acquisition without the gene transfer in kleptoplastic sea slugs, Plakobranchus ocellatus.</title>
        <authorList>
            <person name="Maeda T."/>
            <person name="Takahashi S."/>
            <person name="Yoshida T."/>
            <person name="Shimamura S."/>
            <person name="Takaki Y."/>
            <person name="Nagai Y."/>
            <person name="Toyoda A."/>
            <person name="Suzuki Y."/>
            <person name="Arimoto A."/>
            <person name="Ishii H."/>
            <person name="Satoh N."/>
            <person name="Nishiyama T."/>
            <person name="Hasebe M."/>
            <person name="Maruyama T."/>
            <person name="Minagawa J."/>
            <person name="Obokata J."/>
            <person name="Shigenobu S."/>
        </authorList>
    </citation>
    <scope>NUCLEOTIDE SEQUENCE [LARGE SCALE GENOMIC DNA]</scope>
</reference>
<name>A0AAV4EIX9_9GAST</name>
<gene>
    <name evidence="2" type="ORF">ElyMa_000085800</name>
</gene>
<evidence type="ECO:0000313" key="2">
    <source>
        <dbReference type="EMBL" id="GFR60685.1"/>
    </source>
</evidence>
<keyword evidence="3" id="KW-1185">Reference proteome</keyword>